<dbReference type="InterPro" id="IPR006311">
    <property type="entry name" value="TAT_signal"/>
</dbReference>
<dbReference type="SUPFAM" id="SSF46626">
    <property type="entry name" value="Cytochrome c"/>
    <property type="match status" value="1"/>
</dbReference>
<dbReference type="InterPro" id="IPR009056">
    <property type="entry name" value="Cyt_c-like_dom"/>
</dbReference>
<proteinExistence type="predicted"/>
<evidence type="ECO:0000313" key="7">
    <source>
        <dbReference type="Proteomes" id="UP000666240"/>
    </source>
</evidence>
<keyword evidence="1 4" id="KW-0349">Heme</keyword>
<dbReference type="Proteomes" id="UP000666240">
    <property type="component" value="Unassembled WGS sequence"/>
</dbReference>
<dbReference type="AlphaFoldDB" id="A0A8J7UJL4"/>
<keyword evidence="7" id="KW-1185">Reference proteome</keyword>
<dbReference type="InterPro" id="IPR051459">
    <property type="entry name" value="Cytochrome_c-type_DH"/>
</dbReference>
<dbReference type="PROSITE" id="PS51318">
    <property type="entry name" value="TAT"/>
    <property type="match status" value="1"/>
</dbReference>
<evidence type="ECO:0000256" key="4">
    <source>
        <dbReference type="PROSITE-ProRule" id="PRU00433"/>
    </source>
</evidence>
<feature type="domain" description="Cytochrome c" evidence="5">
    <location>
        <begin position="49"/>
        <end position="148"/>
    </location>
</feature>
<keyword evidence="2 4" id="KW-0479">Metal-binding</keyword>
<evidence type="ECO:0000313" key="6">
    <source>
        <dbReference type="EMBL" id="MBP0441499.1"/>
    </source>
</evidence>
<dbReference type="RefSeq" id="WP_209337528.1">
    <property type="nucleotide sequence ID" value="NZ_JAGIYY010000018.1"/>
</dbReference>
<dbReference type="GO" id="GO:0009055">
    <property type="term" value="F:electron transfer activity"/>
    <property type="evidence" value="ECO:0007669"/>
    <property type="project" value="InterPro"/>
</dbReference>
<dbReference type="Gene3D" id="1.10.760.10">
    <property type="entry name" value="Cytochrome c-like domain"/>
    <property type="match status" value="1"/>
</dbReference>
<reference evidence="6" key="1">
    <citation type="submission" date="2021-03" db="EMBL/GenBank/DDBJ databases">
        <title>Genome sequencing and assembly of Tianweitania sediminis.</title>
        <authorList>
            <person name="Chhetri G."/>
        </authorList>
    </citation>
    <scope>NUCLEOTIDE SEQUENCE</scope>
    <source>
        <strain evidence="6">Z8</strain>
    </source>
</reference>
<sequence length="171" mass="18883">MKKHSKGRRNLLIVAAGTAAMASGLATLLVLSRLPGSAAGALLRPGDRSVVSLGNEIYAEHCASCHGRSLEGHPTWQVRDAQGYLPAPPHDETGHTWHHPDKLLFDITKLGVAEAAKLERYQTRMPAFEGILTDEEIIAALSFIKAQWPERIRERHDEMNRHLQKRQGAGE</sequence>
<organism evidence="6 7">
    <name type="scientific">Tianweitania sediminis</name>
    <dbReference type="NCBI Taxonomy" id="1502156"/>
    <lineage>
        <taxon>Bacteria</taxon>
        <taxon>Pseudomonadati</taxon>
        <taxon>Pseudomonadota</taxon>
        <taxon>Alphaproteobacteria</taxon>
        <taxon>Hyphomicrobiales</taxon>
        <taxon>Phyllobacteriaceae</taxon>
        <taxon>Tianweitania</taxon>
    </lineage>
</organism>
<dbReference type="InterPro" id="IPR036909">
    <property type="entry name" value="Cyt_c-like_dom_sf"/>
</dbReference>
<name>A0A8J7UJL4_9HYPH</name>
<gene>
    <name evidence="6" type="ORF">J5Y06_22905</name>
</gene>
<dbReference type="PANTHER" id="PTHR35008:SF4">
    <property type="entry name" value="BLL4482 PROTEIN"/>
    <property type="match status" value="1"/>
</dbReference>
<evidence type="ECO:0000259" key="5">
    <source>
        <dbReference type="PROSITE" id="PS51007"/>
    </source>
</evidence>
<comment type="caution">
    <text evidence="6">The sequence shown here is derived from an EMBL/GenBank/DDBJ whole genome shotgun (WGS) entry which is preliminary data.</text>
</comment>
<accession>A0A8J7UJL4</accession>
<dbReference type="PANTHER" id="PTHR35008">
    <property type="entry name" value="BLL4482 PROTEIN-RELATED"/>
    <property type="match status" value="1"/>
</dbReference>
<protein>
    <submittedName>
        <fullName evidence="6">Cytochrome c</fullName>
    </submittedName>
</protein>
<dbReference type="GO" id="GO:0046872">
    <property type="term" value="F:metal ion binding"/>
    <property type="evidence" value="ECO:0007669"/>
    <property type="project" value="UniProtKB-KW"/>
</dbReference>
<dbReference type="PROSITE" id="PS51007">
    <property type="entry name" value="CYTC"/>
    <property type="match status" value="1"/>
</dbReference>
<dbReference type="GO" id="GO:0020037">
    <property type="term" value="F:heme binding"/>
    <property type="evidence" value="ECO:0007669"/>
    <property type="project" value="InterPro"/>
</dbReference>
<evidence type="ECO:0000256" key="1">
    <source>
        <dbReference type="ARBA" id="ARBA00022617"/>
    </source>
</evidence>
<keyword evidence="3 4" id="KW-0408">Iron</keyword>
<dbReference type="Pfam" id="PF00034">
    <property type="entry name" value="Cytochrom_C"/>
    <property type="match status" value="1"/>
</dbReference>
<evidence type="ECO:0000256" key="2">
    <source>
        <dbReference type="ARBA" id="ARBA00022723"/>
    </source>
</evidence>
<dbReference type="EMBL" id="JAGIYY010000018">
    <property type="protein sequence ID" value="MBP0441499.1"/>
    <property type="molecule type" value="Genomic_DNA"/>
</dbReference>
<evidence type="ECO:0000256" key="3">
    <source>
        <dbReference type="ARBA" id="ARBA00023004"/>
    </source>
</evidence>